<feature type="chain" id="PRO_5024464242" evidence="6">
    <location>
        <begin position="22"/>
        <end position="432"/>
    </location>
</feature>
<keyword evidence="6" id="KW-0732">Signal</keyword>
<evidence type="ECO:0000256" key="5">
    <source>
        <dbReference type="ARBA" id="ARBA00023237"/>
    </source>
</evidence>
<keyword evidence="8" id="KW-1185">Reference proteome</keyword>
<evidence type="ECO:0000256" key="6">
    <source>
        <dbReference type="SAM" id="SignalP"/>
    </source>
</evidence>
<dbReference type="EMBL" id="VAJM01000018">
    <property type="protein sequence ID" value="TLM88483.1"/>
    <property type="molecule type" value="Genomic_DNA"/>
</dbReference>
<dbReference type="SUPFAM" id="SSF56954">
    <property type="entry name" value="Outer membrane efflux proteins (OEP)"/>
    <property type="match status" value="1"/>
</dbReference>
<evidence type="ECO:0000256" key="2">
    <source>
        <dbReference type="ARBA" id="ARBA00022452"/>
    </source>
</evidence>
<evidence type="ECO:0000256" key="3">
    <source>
        <dbReference type="ARBA" id="ARBA00022692"/>
    </source>
</evidence>
<dbReference type="PANTHER" id="PTHR30026">
    <property type="entry name" value="OUTER MEMBRANE PROTEIN TOLC"/>
    <property type="match status" value="1"/>
</dbReference>
<dbReference type="Gene3D" id="1.20.1600.10">
    <property type="entry name" value="Outer membrane efflux proteins (OEP)"/>
    <property type="match status" value="1"/>
</dbReference>
<reference evidence="7 8" key="1">
    <citation type="submission" date="2019-05" db="EMBL/GenBank/DDBJ databases">
        <title>Hymenobacter edaphi sp. nov., isolated from abandoned arsenic-contaminated farmland soil.</title>
        <authorList>
            <person name="Nie L."/>
        </authorList>
    </citation>
    <scope>NUCLEOTIDE SEQUENCE [LARGE SCALE GENOMIC DNA]</scope>
    <source>
        <strain evidence="7 8">1-3-3-8</strain>
    </source>
</reference>
<dbReference type="AlphaFoldDB" id="A0A5R8WID2"/>
<name>A0A5R8WID2_9BACT</name>
<comment type="subcellular location">
    <subcellularLocation>
        <location evidence="1">Cell outer membrane</location>
    </subcellularLocation>
</comment>
<organism evidence="7 8">
    <name type="scientific">Hymenobacter jeollabukensis</name>
    <dbReference type="NCBI Taxonomy" id="2025313"/>
    <lineage>
        <taxon>Bacteria</taxon>
        <taxon>Pseudomonadati</taxon>
        <taxon>Bacteroidota</taxon>
        <taxon>Cytophagia</taxon>
        <taxon>Cytophagales</taxon>
        <taxon>Hymenobacteraceae</taxon>
        <taxon>Hymenobacter</taxon>
    </lineage>
</organism>
<dbReference type="Proteomes" id="UP000305517">
    <property type="component" value="Unassembled WGS sequence"/>
</dbReference>
<keyword evidence="4" id="KW-0472">Membrane</keyword>
<dbReference type="PANTHER" id="PTHR30026:SF20">
    <property type="entry name" value="OUTER MEMBRANE PROTEIN TOLC"/>
    <property type="match status" value="1"/>
</dbReference>
<evidence type="ECO:0000313" key="7">
    <source>
        <dbReference type="EMBL" id="TLM88483.1"/>
    </source>
</evidence>
<proteinExistence type="predicted"/>
<dbReference type="OrthoDB" id="976750at2"/>
<feature type="signal peptide" evidence="6">
    <location>
        <begin position="1"/>
        <end position="21"/>
    </location>
</feature>
<sequence length="432" mass="47699">MDKRKKPLLLLLVLLSRAALGQPAAPPPAAAALTLNQCYELAEAHAPLRRQVALNEAQAANNRSRLAAQGYRPQLAVNGQASYQSEVTKIPLEVPGISIPTISKDQYRLTLDATQTLFDGGVTRRQQELETLNGQVSNQQVAVGLYRLREQVNGLYFGALLTDENTRLRQGLRADLLQRRKTLLARREGGVATGQDVARLDAEVLNLDQLLRELTVTRAGLLRQLGELLGQPLPPDTQLEPPAALPTASARPELLLYAQQKALLTGQQKLADARLAPRLSLFGQVGYGRPTLDFLRNDFHGYGIAGVRLNWNLNNYYTRRQDREALRLGQEAVAVQQDAFEQIQRVARAGQQTAIDRYQALLETDTQLIGLRQKIQATAAVQLDHGIIGFGDYFTEANNLTLARLSEQLHRLQLLQAQVDYQTTGSASSLSQ</sequence>
<protein>
    <submittedName>
        <fullName evidence="7">TolC family protein</fullName>
    </submittedName>
</protein>
<keyword evidence="3" id="KW-0812">Transmembrane</keyword>
<dbReference type="GO" id="GO:0015562">
    <property type="term" value="F:efflux transmembrane transporter activity"/>
    <property type="evidence" value="ECO:0007669"/>
    <property type="project" value="InterPro"/>
</dbReference>
<keyword evidence="2" id="KW-1134">Transmembrane beta strand</keyword>
<comment type="caution">
    <text evidence="7">The sequence shown here is derived from an EMBL/GenBank/DDBJ whole genome shotgun (WGS) entry which is preliminary data.</text>
</comment>
<accession>A0A5R8WID2</accession>
<dbReference type="GO" id="GO:1990281">
    <property type="term" value="C:efflux pump complex"/>
    <property type="evidence" value="ECO:0007669"/>
    <property type="project" value="TreeGrafter"/>
</dbReference>
<dbReference type="GO" id="GO:0015288">
    <property type="term" value="F:porin activity"/>
    <property type="evidence" value="ECO:0007669"/>
    <property type="project" value="TreeGrafter"/>
</dbReference>
<keyword evidence="5" id="KW-0998">Cell outer membrane</keyword>
<evidence type="ECO:0000256" key="4">
    <source>
        <dbReference type="ARBA" id="ARBA00023136"/>
    </source>
</evidence>
<evidence type="ECO:0000256" key="1">
    <source>
        <dbReference type="ARBA" id="ARBA00004442"/>
    </source>
</evidence>
<dbReference type="RefSeq" id="WP_138082031.1">
    <property type="nucleotide sequence ID" value="NZ_VAJM01000018.1"/>
</dbReference>
<evidence type="ECO:0000313" key="8">
    <source>
        <dbReference type="Proteomes" id="UP000305517"/>
    </source>
</evidence>
<gene>
    <name evidence="7" type="ORF">FDY95_24285</name>
</gene>
<dbReference type="GO" id="GO:0009279">
    <property type="term" value="C:cell outer membrane"/>
    <property type="evidence" value="ECO:0007669"/>
    <property type="project" value="UniProtKB-SubCell"/>
</dbReference>
<dbReference type="InterPro" id="IPR051906">
    <property type="entry name" value="TolC-like"/>
</dbReference>